<dbReference type="EMBL" id="CM037627">
    <property type="protein sequence ID" value="KAH7989559.1"/>
    <property type="molecule type" value="Genomic_DNA"/>
</dbReference>
<sequence>MFILNFPDVTRGISRENATAWFQVVATIWGLSPESTQKVLDKYLGDTKDPIKIRDGFQELMGDSVFLVSSIQTARSYRDAGAPVYFYEFQHPLNMANNTRPDFVKADHGDEIPFVFGVPFLNGPELFISDDAEAEKQLSRTMMKYWANFARTGNPNGRGLVEWPRYDRNEGYLELNLQQRKAEKLKKKLVDFWFEILHGRKKKTGKEQETHSDL</sequence>
<evidence type="ECO:0000313" key="1">
    <source>
        <dbReference type="EMBL" id="KAH7989559.1"/>
    </source>
</evidence>
<accession>A0ACB8EB42</accession>
<reference evidence="1" key="1">
    <citation type="submission" date="2021-08" db="EMBL/GenBank/DDBJ databases">
        <title>The first chromosome-level gecko genome reveals the dynamic sex chromosomes of Neotropical dwarf geckos (Sphaerodactylidae: Sphaerodactylus).</title>
        <authorList>
            <person name="Pinto B.J."/>
            <person name="Keating S.E."/>
            <person name="Gamble T."/>
        </authorList>
    </citation>
    <scope>NUCLEOTIDE SEQUENCE</scope>
    <source>
        <strain evidence="1">TG3544</strain>
    </source>
</reference>
<name>A0ACB8EB42_9SAUR</name>
<dbReference type="Proteomes" id="UP000827872">
    <property type="component" value="Linkage Group LG14"/>
</dbReference>
<keyword evidence="2" id="KW-1185">Reference proteome</keyword>
<comment type="caution">
    <text evidence="1">The sequence shown here is derived from an EMBL/GenBank/DDBJ whole genome shotgun (WGS) entry which is preliminary data.</text>
</comment>
<evidence type="ECO:0000313" key="2">
    <source>
        <dbReference type="Proteomes" id="UP000827872"/>
    </source>
</evidence>
<gene>
    <name evidence="1" type="ORF">K3G42_011072</name>
</gene>
<organism evidence="1 2">
    <name type="scientific">Sphaerodactylus townsendi</name>
    <dbReference type="NCBI Taxonomy" id="933632"/>
    <lineage>
        <taxon>Eukaryota</taxon>
        <taxon>Metazoa</taxon>
        <taxon>Chordata</taxon>
        <taxon>Craniata</taxon>
        <taxon>Vertebrata</taxon>
        <taxon>Euteleostomi</taxon>
        <taxon>Lepidosauria</taxon>
        <taxon>Squamata</taxon>
        <taxon>Bifurcata</taxon>
        <taxon>Gekkota</taxon>
        <taxon>Sphaerodactylidae</taxon>
        <taxon>Sphaerodactylus</taxon>
    </lineage>
</organism>
<proteinExistence type="predicted"/>
<protein>
    <submittedName>
        <fullName evidence="1">Uncharacterized protein</fullName>
    </submittedName>
</protein>